<dbReference type="PROSITE" id="PS51318">
    <property type="entry name" value="TAT"/>
    <property type="match status" value="1"/>
</dbReference>
<evidence type="ECO:0000313" key="3">
    <source>
        <dbReference type="Proteomes" id="UP000305888"/>
    </source>
</evidence>
<dbReference type="InterPro" id="IPR006059">
    <property type="entry name" value="SBP"/>
</dbReference>
<proteinExistence type="predicted"/>
<evidence type="ECO:0000256" key="1">
    <source>
        <dbReference type="ARBA" id="ARBA00022729"/>
    </source>
</evidence>
<dbReference type="Pfam" id="PF13416">
    <property type="entry name" value="SBP_bac_8"/>
    <property type="match status" value="1"/>
</dbReference>
<dbReference type="SUPFAM" id="SSF53850">
    <property type="entry name" value="Periplasmic binding protein-like II"/>
    <property type="match status" value="1"/>
</dbReference>
<dbReference type="PANTHER" id="PTHR30006:SF24">
    <property type="entry name" value="SLL0237 PROTEIN"/>
    <property type="match status" value="1"/>
</dbReference>
<dbReference type="Proteomes" id="UP000305888">
    <property type="component" value="Plasmid pD4M1A"/>
</dbReference>
<dbReference type="OrthoDB" id="9766989at2"/>
<dbReference type="Gene3D" id="3.40.190.10">
    <property type="entry name" value="Periplasmic binding protein-like II"/>
    <property type="match status" value="2"/>
</dbReference>
<reference evidence="2 3" key="1">
    <citation type="submission" date="2019-06" db="EMBL/GenBank/DDBJ databases">
        <title>Genome sequence of Rhodobacteraceae bacterium D4M1.</title>
        <authorList>
            <person name="Cao J."/>
        </authorList>
    </citation>
    <scope>NUCLEOTIDE SEQUENCE [LARGE SCALE GENOMIC DNA]</scope>
    <source>
        <strain evidence="2 3">D4M1</strain>
        <plasmid evidence="3">pd4m1a</plasmid>
    </source>
</reference>
<dbReference type="InterPro" id="IPR006311">
    <property type="entry name" value="TAT_signal"/>
</dbReference>
<keyword evidence="2" id="KW-0614">Plasmid</keyword>
<geneLocation type="plasmid" evidence="3">
    <name>pd4m1a</name>
</geneLocation>
<sequence length="363" mass="39240">MTDITHLALPRRRFLQGSAAAAAVLAVPGLLRAQEKPAEIIVRAWGGAWGDALKEGVGDPFTAATGIPVRYDFTEDNEIKPKIWAAVDQGRIPPIHVNWDTTTNATISALRGVTVDLSDLSNLKGLLPLAKPVGLDGYPIVNTYAYVYVCAYRPEAFPDGAPTSWSVLLDPKFKGRIALYDDGIGFNPISVLAGGGTIADIPGNMAPGWAFYEKLKANEPLLGEDADFTNWFQNGEIDVACTISVNARAAKQNGIDVAWTVPQEGCKVDTDGLWIPKGLPANEEYWAKEFVNFALTKEAQAKWCSALGLPPVFPGIEPPADLVGDPSYPTTEADFAKLVSIPSPVLVENQPIWFEKFNEIFQG</sequence>
<dbReference type="PANTHER" id="PTHR30006">
    <property type="entry name" value="THIAMINE-BINDING PERIPLASMIC PROTEIN-RELATED"/>
    <property type="match status" value="1"/>
</dbReference>
<dbReference type="RefSeq" id="WP_138573838.1">
    <property type="nucleotide sequence ID" value="NZ_CP040819.1"/>
</dbReference>
<gene>
    <name evidence="2" type="ORF">FDP22_18495</name>
</gene>
<keyword evidence="1" id="KW-0732">Signal</keyword>
<organism evidence="2 3">
    <name type="scientific">Paroceanicella profunda</name>
    <dbReference type="NCBI Taxonomy" id="2579971"/>
    <lineage>
        <taxon>Bacteria</taxon>
        <taxon>Pseudomonadati</taxon>
        <taxon>Pseudomonadota</taxon>
        <taxon>Alphaproteobacteria</taxon>
        <taxon>Rhodobacterales</taxon>
        <taxon>Paracoccaceae</taxon>
        <taxon>Paroceanicella</taxon>
    </lineage>
</organism>
<protein>
    <submittedName>
        <fullName evidence="2">Extracellular solute-binding protein</fullName>
    </submittedName>
</protein>
<evidence type="ECO:0000313" key="2">
    <source>
        <dbReference type="EMBL" id="QDL93874.1"/>
    </source>
</evidence>
<dbReference type="KEGG" id="ppru:FDP22_18495"/>
<dbReference type="AlphaFoldDB" id="A0A5B8G1H0"/>
<accession>A0A5B8G1H0</accession>
<dbReference type="EMBL" id="CP040819">
    <property type="protein sequence ID" value="QDL93874.1"/>
    <property type="molecule type" value="Genomic_DNA"/>
</dbReference>
<name>A0A5B8G1H0_9RHOB</name>
<keyword evidence="3" id="KW-1185">Reference proteome</keyword>